<evidence type="ECO:0000313" key="2">
    <source>
        <dbReference type="Proteomes" id="UP000018896"/>
    </source>
</evidence>
<dbReference type="Gene3D" id="3.40.50.1820">
    <property type="entry name" value="alpha/beta hydrolase"/>
    <property type="match status" value="1"/>
</dbReference>
<dbReference type="EMBL" id="BAUV01000018">
    <property type="protein sequence ID" value="GAE35423.1"/>
    <property type="molecule type" value="Genomic_DNA"/>
</dbReference>
<comment type="caution">
    <text evidence="1">The sequence shown here is derived from an EMBL/GenBank/DDBJ whole genome shotgun (WGS) entry which is preliminary data.</text>
</comment>
<dbReference type="InterPro" id="IPR029058">
    <property type="entry name" value="AB_hydrolase_fold"/>
</dbReference>
<reference evidence="1 2" key="1">
    <citation type="journal article" date="2014" name="Genome Announc.">
        <title>Draft Genome Sequences of Three Alkaliphilic Bacillus Strains, Bacillus wakoensis JCM 9140T, Bacillus akibai JCM 9157T, and Bacillus hemicellulosilyticus JCM 9152T.</title>
        <authorList>
            <person name="Yuki M."/>
            <person name="Oshima K."/>
            <person name="Suda W."/>
            <person name="Oshida Y."/>
            <person name="Kitamura K."/>
            <person name="Iida T."/>
            <person name="Hattori M."/>
            <person name="Ohkuma M."/>
        </authorList>
    </citation>
    <scope>NUCLEOTIDE SEQUENCE [LARGE SCALE GENOMIC DNA]</scope>
    <source>
        <strain evidence="1 2">JCM 9157</strain>
    </source>
</reference>
<gene>
    <name evidence="1" type="ORF">JCM9157_2527</name>
</gene>
<dbReference type="eggNOG" id="COG1506">
    <property type="taxonomic scope" value="Bacteria"/>
</dbReference>
<dbReference type="AlphaFoldDB" id="W4QUZ4"/>
<evidence type="ECO:0000313" key="1">
    <source>
        <dbReference type="EMBL" id="GAE35423.1"/>
    </source>
</evidence>
<protein>
    <submittedName>
        <fullName evidence="1">Hydrolase</fullName>
    </submittedName>
</protein>
<dbReference type="STRING" id="1236973.JCM9157_2527"/>
<organism evidence="1 2">
    <name type="scientific">Halalkalibacter akibai (strain ATCC 43226 / DSM 21942 / CIP 109018 / JCM 9157 / 1139)</name>
    <name type="common">Bacillus akibai</name>
    <dbReference type="NCBI Taxonomy" id="1236973"/>
    <lineage>
        <taxon>Bacteria</taxon>
        <taxon>Bacillati</taxon>
        <taxon>Bacillota</taxon>
        <taxon>Bacilli</taxon>
        <taxon>Bacillales</taxon>
        <taxon>Bacillaceae</taxon>
        <taxon>Halalkalibacter</taxon>
    </lineage>
</organism>
<dbReference type="OrthoDB" id="2986585at2"/>
<dbReference type="RefSeq" id="WP_035664873.1">
    <property type="nucleotide sequence ID" value="NZ_BAUV01000018.1"/>
</dbReference>
<keyword evidence="1" id="KW-0378">Hydrolase</keyword>
<sequence>MVHARFIRIEEQWNVIYLPERPNGFAVFLLGDNAMLVEGDTSDWEQHPEKHMFLKSLLNRGYTVIASSLFDRHWGSPKAFRLLEQLYHIVIKQEILNKKVHLFAEGAGALLAIRWMNSLSDRIRSCYFINPCFSLKEFYIQEKENKLYFKRFLREVAESYGEDHNKIDIHKMKEITPEMTTDDVPPLSIHCHMLERRFPLQKHSRPFQQKLADKQILVNLRIHGNDKSFSQAAQSSLPFYKRYELAL</sequence>
<dbReference type="SUPFAM" id="SSF53474">
    <property type="entry name" value="alpha/beta-Hydrolases"/>
    <property type="match status" value="1"/>
</dbReference>
<dbReference type="Proteomes" id="UP000018896">
    <property type="component" value="Unassembled WGS sequence"/>
</dbReference>
<dbReference type="GO" id="GO:0016787">
    <property type="term" value="F:hydrolase activity"/>
    <property type="evidence" value="ECO:0007669"/>
    <property type="project" value="UniProtKB-KW"/>
</dbReference>
<name>W4QUZ4_HALA3</name>
<proteinExistence type="predicted"/>
<keyword evidence="2" id="KW-1185">Reference proteome</keyword>
<accession>W4QUZ4</accession>